<proteinExistence type="inferred from homology"/>
<dbReference type="GO" id="GO:0008234">
    <property type="term" value="F:cysteine-type peptidase activity"/>
    <property type="evidence" value="ECO:0007669"/>
    <property type="project" value="UniProtKB-KW"/>
</dbReference>
<keyword evidence="2" id="KW-0645">Protease</keyword>
<evidence type="ECO:0000256" key="4">
    <source>
        <dbReference type="ARBA" id="ARBA00022807"/>
    </source>
</evidence>
<dbReference type="AlphaFoldDB" id="A0A7X0C036"/>
<dbReference type="Pfam" id="PF00877">
    <property type="entry name" value="NLPC_P60"/>
    <property type="match status" value="1"/>
</dbReference>
<gene>
    <name evidence="8" type="ORF">FHU36_002267</name>
</gene>
<keyword evidence="8" id="KW-0269">Exonuclease</keyword>
<evidence type="ECO:0000256" key="3">
    <source>
        <dbReference type="ARBA" id="ARBA00022801"/>
    </source>
</evidence>
<dbReference type="InterPro" id="IPR051794">
    <property type="entry name" value="PG_Endopeptidase_C40"/>
</dbReference>
<evidence type="ECO:0000256" key="5">
    <source>
        <dbReference type="SAM" id="Coils"/>
    </source>
</evidence>
<protein>
    <submittedName>
        <fullName evidence="8">Cell wall-associated NlpC family hydrolase/exonuclease VII small subunit</fullName>
    </submittedName>
</protein>
<dbReference type="PROSITE" id="PS51935">
    <property type="entry name" value="NLPC_P60"/>
    <property type="match status" value="1"/>
</dbReference>
<dbReference type="EMBL" id="JACHJB010000001">
    <property type="protein sequence ID" value="MBB6345758.1"/>
    <property type="molecule type" value="Genomic_DNA"/>
</dbReference>
<dbReference type="PANTHER" id="PTHR47359:SF3">
    <property type="entry name" value="NLP_P60 DOMAIN-CONTAINING PROTEIN-RELATED"/>
    <property type="match status" value="1"/>
</dbReference>
<dbReference type="RefSeq" id="WP_185083653.1">
    <property type="nucleotide sequence ID" value="NZ_JACHJB010000001.1"/>
</dbReference>
<feature type="domain" description="NlpC/P60" evidence="7">
    <location>
        <begin position="298"/>
        <end position="421"/>
    </location>
</feature>
<evidence type="ECO:0000313" key="9">
    <source>
        <dbReference type="Proteomes" id="UP000583800"/>
    </source>
</evidence>
<feature type="coiled-coil region" evidence="5">
    <location>
        <begin position="90"/>
        <end position="145"/>
    </location>
</feature>
<evidence type="ECO:0000259" key="7">
    <source>
        <dbReference type="PROSITE" id="PS51935"/>
    </source>
</evidence>
<evidence type="ECO:0000256" key="1">
    <source>
        <dbReference type="ARBA" id="ARBA00007074"/>
    </source>
</evidence>
<name>A0A7X0C036_9ACTN</name>
<dbReference type="Gene3D" id="3.90.1720.10">
    <property type="entry name" value="endopeptidase domain like (from Nostoc punctiforme)"/>
    <property type="match status" value="1"/>
</dbReference>
<sequence>MRAVSMRPISMRSVSGRTASGRTVSGGAVFLRTVSGRTLRAGLAAWLVLALCSPAHADPGRDGPSKQDVREARQTTRERTKELGVASAKLAGAEARLDDLTAGVERLVEAYNGEQVRLAHAQRAYEQAQARLAAADAEVERARQAVAVVVAETYAGVDLRHPYVMMMNDTGGPDGYLHRAGVLEQLAGERAGILDRMRDAQQVSAILRRQAADAYADHQTAAERARLAKIAAEEAVAGQLRQTRLLERRRDTLEERVDAARTRAQRLARAREERRQARLERLNALGGYNKGELMAKGSLGGDIAANWALGQLGKPYVWAADGPGSYDCSGLTMRAWERVGVRLDHWTGTQWTSGPHVPLDQLRRGDLVFFGHISEDPGTIHHVGIYVGEGMMVHAPQTGDVVRVASIHRTDLVGATRPAAA</sequence>
<dbReference type="SUPFAM" id="SSF54001">
    <property type="entry name" value="Cysteine proteinases"/>
    <property type="match status" value="1"/>
</dbReference>
<comment type="similarity">
    <text evidence="1">Belongs to the peptidase C40 family.</text>
</comment>
<organism evidence="8 9">
    <name type="scientific">Nonomuraea muscovyensis</name>
    <dbReference type="NCBI Taxonomy" id="1124761"/>
    <lineage>
        <taxon>Bacteria</taxon>
        <taxon>Bacillati</taxon>
        <taxon>Actinomycetota</taxon>
        <taxon>Actinomycetes</taxon>
        <taxon>Streptosporangiales</taxon>
        <taxon>Streptosporangiaceae</taxon>
        <taxon>Nonomuraea</taxon>
    </lineage>
</organism>
<accession>A0A7X0C036</accession>
<dbReference type="GO" id="GO:0006508">
    <property type="term" value="P:proteolysis"/>
    <property type="evidence" value="ECO:0007669"/>
    <property type="project" value="UniProtKB-KW"/>
</dbReference>
<dbReference type="InterPro" id="IPR000064">
    <property type="entry name" value="NLP_P60_dom"/>
</dbReference>
<dbReference type="InterPro" id="IPR038765">
    <property type="entry name" value="Papain-like_cys_pep_sf"/>
</dbReference>
<comment type="caution">
    <text evidence="8">The sequence shown here is derived from an EMBL/GenBank/DDBJ whole genome shotgun (WGS) entry which is preliminary data.</text>
</comment>
<evidence type="ECO:0000313" key="8">
    <source>
        <dbReference type="EMBL" id="MBB6345758.1"/>
    </source>
</evidence>
<keyword evidence="8" id="KW-0540">Nuclease</keyword>
<feature type="compositionally biased region" description="Basic and acidic residues" evidence="6">
    <location>
        <begin position="58"/>
        <end position="82"/>
    </location>
</feature>
<keyword evidence="4" id="KW-0788">Thiol protease</keyword>
<feature type="region of interest" description="Disordered" evidence="6">
    <location>
        <begin position="57"/>
        <end position="82"/>
    </location>
</feature>
<dbReference type="PANTHER" id="PTHR47359">
    <property type="entry name" value="PEPTIDOGLYCAN DL-ENDOPEPTIDASE CWLO"/>
    <property type="match status" value="1"/>
</dbReference>
<keyword evidence="3 8" id="KW-0378">Hydrolase</keyword>
<evidence type="ECO:0000256" key="2">
    <source>
        <dbReference type="ARBA" id="ARBA00022670"/>
    </source>
</evidence>
<dbReference type="GO" id="GO:0004527">
    <property type="term" value="F:exonuclease activity"/>
    <property type="evidence" value="ECO:0007669"/>
    <property type="project" value="UniProtKB-KW"/>
</dbReference>
<reference evidence="8 9" key="1">
    <citation type="submission" date="2020-08" db="EMBL/GenBank/DDBJ databases">
        <title>Sequencing the genomes of 1000 actinobacteria strains.</title>
        <authorList>
            <person name="Klenk H.-P."/>
        </authorList>
    </citation>
    <scope>NUCLEOTIDE SEQUENCE [LARGE SCALE GENOMIC DNA]</scope>
    <source>
        <strain evidence="8 9">DSM 45913</strain>
    </source>
</reference>
<dbReference type="Proteomes" id="UP000583800">
    <property type="component" value="Unassembled WGS sequence"/>
</dbReference>
<keyword evidence="5" id="KW-0175">Coiled coil</keyword>
<keyword evidence="9" id="KW-1185">Reference proteome</keyword>
<feature type="coiled-coil region" evidence="5">
    <location>
        <begin position="243"/>
        <end position="270"/>
    </location>
</feature>
<evidence type="ECO:0000256" key="6">
    <source>
        <dbReference type="SAM" id="MobiDB-lite"/>
    </source>
</evidence>